<dbReference type="PANTHER" id="PTHR31635">
    <property type="entry name" value="REVERSE TRANSCRIPTASE DOMAIN-CONTAINING PROTEIN-RELATED"/>
    <property type="match status" value="1"/>
</dbReference>
<dbReference type="InterPro" id="IPR043502">
    <property type="entry name" value="DNA/RNA_pol_sf"/>
</dbReference>
<organism evidence="2 3">
    <name type="scientific">Cuscuta epithymum</name>
    <dbReference type="NCBI Taxonomy" id="186058"/>
    <lineage>
        <taxon>Eukaryota</taxon>
        <taxon>Viridiplantae</taxon>
        <taxon>Streptophyta</taxon>
        <taxon>Embryophyta</taxon>
        <taxon>Tracheophyta</taxon>
        <taxon>Spermatophyta</taxon>
        <taxon>Magnoliopsida</taxon>
        <taxon>eudicotyledons</taxon>
        <taxon>Gunneridae</taxon>
        <taxon>Pentapetalae</taxon>
        <taxon>asterids</taxon>
        <taxon>lamiids</taxon>
        <taxon>Solanales</taxon>
        <taxon>Convolvulaceae</taxon>
        <taxon>Cuscuteae</taxon>
        <taxon>Cuscuta</taxon>
        <taxon>Cuscuta subgen. Cuscuta</taxon>
    </lineage>
</organism>
<feature type="domain" description="Reverse transcriptase" evidence="1">
    <location>
        <begin position="1"/>
        <end position="181"/>
    </location>
</feature>
<evidence type="ECO:0000313" key="3">
    <source>
        <dbReference type="Proteomes" id="UP001152523"/>
    </source>
</evidence>
<reference evidence="2" key="1">
    <citation type="submission" date="2022-07" db="EMBL/GenBank/DDBJ databases">
        <authorList>
            <person name="Macas J."/>
            <person name="Novak P."/>
            <person name="Neumann P."/>
        </authorList>
    </citation>
    <scope>NUCLEOTIDE SEQUENCE</scope>
</reference>
<dbReference type="PANTHER" id="PTHR31635:SF196">
    <property type="entry name" value="REVERSE TRANSCRIPTASE DOMAIN-CONTAINING PROTEIN-RELATED"/>
    <property type="match status" value="1"/>
</dbReference>
<dbReference type="PROSITE" id="PS50878">
    <property type="entry name" value="RT_POL"/>
    <property type="match status" value="1"/>
</dbReference>
<dbReference type="Pfam" id="PF00078">
    <property type="entry name" value="RVT_1"/>
    <property type="match status" value="1"/>
</dbReference>
<protein>
    <recommendedName>
        <fullName evidence="1">Reverse transcriptase domain-containing protein</fullName>
    </recommendedName>
</protein>
<sequence>MPTSSADYRPICLSNFTNKICTKVLTSRLVKLLPIIISNKRAGFVKDRDQILIAQEMIHAIDKKVRGSNVVIKLDMAKAFDKLSWHYLFEVLARFGFSGKFISLIKANLRSTYFFILINGSPQGYFQPKRGVKQGDPLSPFLFIIASEGFTRTLNARMMNGSIKSYWFGPVGNPVLETPLV</sequence>
<dbReference type="AlphaFoldDB" id="A0AAV0FB99"/>
<evidence type="ECO:0000259" key="1">
    <source>
        <dbReference type="PROSITE" id="PS50878"/>
    </source>
</evidence>
<accession>A0AAV0FB99</accession>
<keyword evidence="3" id="KW-1185">Reference proteome</keyword>
<dbReference type="EMBL" id="CAMAPF010000973">
    <property type="protein sequence ID" value="CAH9132839.1"/>
    <property type="molecule type" value="Genomic_DNA"/>
</dbReference>
<evidence type="ECO:0000313" key="2">
    <source>
        <dbReference type="EMBL" id="CAH9132839.1"/>
    </source>
</evidence>
<proteinExistence type="predicted"/>
<dbReference type="SUPFAM" id="SSF56672">
    <property type="entry name" value="DNA/RNA polymerases"/>
    <property type="match status" value="1"/>
</dbReference>
<dbReference type="Proteomes" id="UP001152523">
    <property type="component" value="Unassembled WGS sequence"/>
</dbReference>
<comment type="caution">
    <text evidence="2">The sequence shown here is derived from an EMBL/GenBank/DDBJ whole genome shotgun (WGS) entry which is preliminary data.</text>
</comment>
<gene>
    <name evidence="2" type="ORF">CEPIT_LOCUS32492</name>
</gene>
<dbReference type="InterPro" id="IPR000477">
    <property type="entry name" value="RT_dom"/>
</dbReference>
<name>A0AAV0FB99_9ASTE</name>